<dbReference type="AlphaFoldDB" id="A0A369CMU6"/>
<protein>
    <recommendedName>
        <fullName evidence="4">Lipoprotein SmpA/OmlA domain-containing protein</fullName>
    </recommendedName>
</protein>
<evidence type="ECO:0000256" key="1">
    <source>
        <dbReference type="SAM" id="SignalP"/>
    </source>
</evidence>
<comment type="caution">
    <text evidence="2">The sequence shown here is derived from an EMBL/GenBank/DDBJ whole genome shotgun (WGS) entry which is preliminary data.</text>
</comment>
<dbReference type="Proteomes" id="UP000252707">
    <property type="component" value="Unassembled WGS sequence"/>
</dbReference>
<sequence length="136" mass="14812">MRAAAALWLAGALLAGCAPAPVLTTGEFPALARLDTVLERGRSTRADVERLLGFPDGRGHVLIPLGGVEGRGWAGRDVWYYEDIEATGTDKARREGSVTVIPLRVRQQVLLVLFDGPRFDGYLWFSNAQRGVGHVR</sequence>
<feature type="chain" id="PRO_5016680217" description="Lipoprotein SmpA/OmlA domain-containing protein" evidence="1">
    <location>
        <begin position="21"/>
        <end position="136"/>
    </location>
</feature>
<feature type="signal peptide" evidence="1">
    <location>
        <begin position="1"/>
        <end position="20"/>
    </location>
</feature>
<reference evidence="2 3" key="1">
    <citation type="submission" date="2018-07" db="EMBL/GenBank/DDBJ databases">
        <title>Genomic Encyclopedia of Type Strains, Phase IV (KMG-IV): sequencing the most valuable type-strain genomes for metagenomic binning, comparative biology and taxonomic classification.</title>
        <authorList>
            <person name="Goeker M."/>
        </authorList>
    </citation>
    <scope>NUCLEOTIDE SEQUENCE [LARGE SCALE GENOMIC DNA]</scope>
    <source>
        <strain evidence="2 3">DSM 26407</strain>
    </source>
</reference>
<evidence type="ECO:0000313" key="2">
    <source>
        <dbReference type="EMBL" id="RCX33174.1"/>
    </source>
</evidence>
<gene>
    <name evidence="2" type="ORF">DFQ59_101473</name>
</gene>
<dbReference type="EMBL" id="QPJY01000001">
    <property type="protein sequence ID" value="RCX33174.1"/>
    <property type="molecule type" value="Genomic_DNA"/>
</dbReference>
<dbReference type="PROSITE" id="PS51257">
    <property type="entry name" value="PROKAR_LIPOPROTEIN"/>
    <property type="match status" value="1"/>
</dbReference>
<accession>A0A369CMU6</accession>
<evidence type="ECO:0000313" key="3">
    <source>
        <dbReference type="Proteomes" id="UP000252707"/>
    </source>
</evidence>
<dbReference type="RefSeq" id="WP_114278045.1">
    <property type="nucleotide sequence ID" value="NZ_QPJY01000001.1"/>
</dbReference>
<organism evidence="2 3">
    <name type="scientific">Thioalbus denitrificans</name>
    <dbReference type="NCBI Taxonomy" id="547122"/>
    <lineage>
        <taxon>Bacteria</taxon>
        <taxon>Pseudomonadati</taxon>
        <taxon>Pseudomonadota</taxon>
        <taxon>Gammaproteobacteria</taxon>
        <taxon>Chromatiales</taxon>
        <taxon>Ectothiorhodospiraceae</taxon>
        <taxon>Thioalbus</taxon>
    </lineage>
</organism>
<proteinExistence type="predicted"/>
<name>A0A369CMU6_9GAMM</name>
<keyword evidence="3" id="KW-1185">Reference proteome</keyword>
<evidence type="ECO:0008006" key="4">
    <source>
        <dbReference type="Google" id="ProtNLM"/>
    </source>
</evidence>
<keyword evidence="1" id="KW-0732">Signal</keyword>